<organism evidence="1 2">
    <name type="scientific">Araneus ventricosus</name>
    <name type="common">Orbweaver spider</name>
    <name type="synonym">Epeira ventricosa</name>
    <dbReference type="NCBI Taxonomy" id="182803"/>
    <lineage>
        <taxon>Eukaryota</taxon>
        <taxon>Metazoa</taxon>
        <taxon>Ecdysozoa</taxon>
        <taxon>Arthropoda</taxon>
        <taxon>Chelicerata</taxon>
        <taxon>Arachnida</taxon>
        <taxon>Araneae</taxon>
        <taxon>Araneomorphae</taxon>
        <taxon>Entelegynae</taxon>
        <taxon>Araneoidea</taxon>
        <taxon>Araneidae</taxon>
        <taxon>Araneus</taxon>
    </lineage>
</organism>
<protein>
    <submittedName>
        <fullName evidence="1">Uncharacterized protein</fullName>
    </submittedName>
</protein>
<dbReference type="AlphaFoldDB" id="A0A4Y2HDE0"/>
<gene>
    <name evidence="1" type="ORF">AVEN_67185_1</name>
</gene>
<evidence type="ECO:0000313" key="2">
    <source>
        <dbReference type="Proteomes" id="UP000499080"/>
    </source>
</evidence>
<proteinExistence type="predicted"/>
<accession>A0A4Y2HDE0</accession>
<comment type="caution">
    <text evidence="1">The sequence shown here is derived from an EMBL/GenBank/DDBJ whole genome shotgun (WGS) entry which is preliminary data.</text>
</comment>
<reference evidence="1 2" key="1">
    <citation type="journal article" date="2019" name="Sci. Rep.">
        <title>Orb-weaving spider Araneus ventricosus genome elucidates the spidroin gene catalogue.</title>
        <authorList>
            <person name="Kono N."/>
            <person name="Nakamura H."/>
            <person name="Ohtoshi R."/>
            <person name="Moran D.A.P."/>
            <person name="Shinohara A."/>
            <person name="Yoshida Y."/>
            <person name="Fujiwara M."/>
            <person name="Mori M."/>
            <person name="Tomita M."/>
            <person name="Arakawa K."/>
        </authorList>
    </citation>
    <scope>NUCLEOTIDE SEQUENCE [LARGE SCALE GENOMIC DNA]</scope>
</reference>
<evidence type="ECO:0000313" key="1">
    <source>
        <dbReference type="EMBL" id="GBM63315.1"/>
    </source>
</evidence>
<keyword evidence="2" id="KW-1185">Reference proteome</keyword>
<dbReference type="Proteomes" id="UP000499080">
    <property type="component" value="Unassembled WGS sequence"/>
</dbReference>
<name>A0A4Y2HDE0_ARAVE</name>
<dbReference type="EMBL" id="BGPR01102503">
    <property type="protein sequence ID" value="GBM63315.1"/>
    <property type="molecule type" value="Genomic_DNA"/>
</dbReference>
<sequence length="84" mass="9455">MAPETAFHWLISKPKGRMAPETAFPLPSNSKPSRMALKLHSTLKFPKPHSRMAPKSLHSTHPSFWAIVGWHLETEPHSSNFQAS</sequence>